<name>K2JDR4_9GAMM</name>
<dbReference type="OrthoDB" id="9807255at2"/>
<organism evidence="3 4">
    <name type="scientific">Gallaecimonas xiamenensis 3-C-1</name>
    <dbReference type="NCBI Taxonomy" id="745411"/>
    <lineage>
        <taxon>Bacteria</taxon>
        <taxon>Pseudomonadati</taxon>
        <taxon>Pseudomonadota</taxon>
        <taxon>Gammaproteobacteria</taxon>
        <taxon>Enterobacterales</taxon>
        <taxon>Gallaecimonadaceae</taxon>
        <taxon>Gallaecimonas</taxon>
    </lineage>
</organism>
<dbReference type="PANTHER" id="PTHR34580:SF3">
    <property type="entry name" value="PROTEIN PAFB"/>
    <property type="match status" value="1"/>
</dbReference>
<keyword evidence="4" id="KW-1185">Reference proteome</keyword>
<dbReference type="PROSITE" id="PS52050">
    <property type="entry name" value="WYL"/>
    <property type="match status" value="1"/>
</dbReference>
<dbReference type="AlphaFoldDB" id="K2JDR4"/>
<gene>
    <name evidence="3" type="ORF">B3C1_16586</name>
</gene>
<dbReference type="Gene3D" id="1.10.10.10">
    <property type="entry name" value="Winged helix-like DNA-binding domain superfamily/Winged helix DNA-binding domain"/>
    <property type="match status" value="1"/>
</dbReference>
<protein>
    <submittedName>
        <fullName evidence="3">Helix-turn-helix type 11 domain-containing protein</fullName>
    </submittedName>
</protein>
<dbReference type="EMBL" id="AMRI01000029">
    <property type="protein sequence ID" value="EKE68664.1"/>
    <property type="molecule type" value="Genomic_DNA"/>
</dbReference>
<dbReference type="STRING" id="745411.B3C1_16586"/>
<evidence type="ECO:0000313" key="3">
    <source>
        <dbReference type="EMBL" id="EKE68664.1"/>
    </source>
</evidence>
<dbReference type="InterPro" id="IPR036390">
    <property type="entry name" value="WH_DNA-bd_sf"/>
</dbReference>
<proteinExistence type="predicted"/>
<feature type="domain" description="Helix-turn-helix type 11" evidence="1">
    <location>
        <begin position="6"/>
        <end position="59"/>
    </location>
</feature>
<dbReference type="PANTHER" id="PTHR34580">
    <property type="match status" value="1"/>
</dbReference>
<dbReference type="Proteomes" id="UP000006755">
    <property type="component" value="Unassembled WGS sequence"/>
</dbReference>
<dbReference type="InterPro" id="IPR026881">
    <property type="entry name" value="WYL_dom"/>
</dbReference>
<evidence type="ECO:0000259" key="2">
    <source>
        <dbReference type="Pfam" id="PF13280"/>
    </source>
</evidence>
<accession>K2JDR4</accession>
<dbReference type="eggNOG" id="COG2378">
    <property type="taxonomic scope" value="Bacteria"/>
</dbReference>
<dbReference type="SUPFAM" id="SSF46785">
    <property type="entry name" value="Winged helix' DNA-binding domain"/>
    <property type="match status" value="1"/>
</dbReference>
<dbReference type="Pfam" id="PF13280">
    <property type="entry name" value="WYL"/>
    <property type="match status" value="1"/>
</dbReference>
<dbReference type="InterPro" id="IPR013196">
    <property type="entry name" value="HTH_11"/>
</dbReference>
<dbReference type="Pfam" id="PF08279">
    <property type="entry name" value="HTH_11"/>
    <property type="match status" value="1"/>
</dbReference>
<evidence type="ECO:0000313" key="4">
    <source>
        <dbReference type="Proteomes" id="UP000006755"/>
    </source>
</evidence>
<reference evidence="3 4" key="1">
    <citation type="journal article" date="2012" name="J. Bacteriol.">
        <title>Genome Sequence of Gallaecimonas xiamenensis Type Strain 3-C-1.</title>
        <authorList>
            <person name="Lai Q."/>
            <person name="Wang L."/>
            <person name="Wang W."/>
            <person name="Shao Z."/>
        </authorList>
    </citation>
    <scope>NUCLEOTIDE SEQUENCE [LARGE SCALE GENOMIC DNA]</scope>
    <source>
        <strain evidence="3 4">3-C-1</strain>
    </source>
</reference>
<sequence>MRKSDRLFQLTNILRAHQPISAKTLAEKMSVSERTIYRYVDDLSVAGIPIYGEPGVGYRLSEGYELPPLQLSPGELEALVAGVNFIAALTGQRLSDSAHALLSKIEAALPRSIATSNPDHRAIRIPASSRGTGVYEVWDRLHSAIESKHWLDLGYVSEQGEVTQRTVFPLGLFYWGAKWTVGCWCGLRGNYRDFRVDRIVKLVTSSSGGALPVDVSLQNYIALQEQAN</sequence>
<dbReference type="InterPro" id="IPR036388">
    <property type="entry name" value="WH-like_DNA-bd_sf"/>
</dbReference>
<dbReference type="RefSeq" id="WP_008486248.1">
    <property type="nucleotide sequence ID" value="NZ_AMRI01000029.1"/>
</dbReference>
<comment type="caution">
    <text evidence="3">The sequence shown here is derived from an EMBL/GenBank/DDBJ whole genome shotgun (WGS) entry which is preliminary data.</text>
</comment>
<dbReference type="InterPro" id="IPR051534">
    <property type="entry name" value="CBASS_pafABC_assoc_protein"/>
</dbReference>
<evidence type="ECO:0000259" key="1">
    <source>
        <dbReference type="Pfam" id="PF08279"/>
    </source>
</evidence>
<feature type="domain" description="WYL" evidence="2">
    <location>
        <begin position="136"/>
        <end position="201"/>
    </location>
</feature>